<dbReference type="PROSITE" id="PS50222">
    <property type="entry name" value="EF_HAND_2"/>
    <property type="match status" value="3"/>
</dbReference>
<dbReference type="Proteomes" id="UP001367676">
    <property type="component" value="Unassembled WGS sequence"/>
</dbReference>
<dbReference type="InterPro" id="IPR050369">
    <property type="entry name" value="RBOH/FRE"/>
</dbReference>
<dbReference type="SFLD" id="SFLDS00052">
    <property type="entry name" value="Ferric_Reductase_Domain"/>
    <property type="match status" value="1"/>
</dbReference>
<dbReference type="InterPro" id="IPR002048">
    <property type="entry name" value="EF_hand_dom"/>
</dbReference>
<dbReference type="InterPro" id="IPR018247">
    <property type="entry name" value="EF_Hand_1_Ca_BS"/>
</dbReference>
<feature type="domain" description="EF-hand" evidence="11">
    <location>
        <begin position="80"/>
        <end position="115"/>
    </location>
</feature>
<keyword evidence="14" id="KW-1185">Reference proteome</keyword>
<dbReference type="Gene3D" id="1.10.238.10">
    <property type="entry name" value="EF-hand"/>
    <property type="match status" value="1"/>
</dbReference>
<evidence type="ECO:0000256" key="8">
    <source>
        <dbReference type="ARBA" id="ARBA00023002"/>
    </source>
</evidence>
<dbReference type="AlphaFoldDB" id="A0AAN9TPH9"/>
<gene>
    <name evidence="13" type="ORF">V9T40_008923</name>
</gene>
<evidence type="ECO:0000259" key="12">
    <source>
        <dbReference type="PROSITE" id="PS51384"/>
    </source>
</evidence>
<reference evidence="13 14" key="1">
    <citation type="submission" date="2024-03" db="EMBL/GenBank/DDBJ databases">
        <title>Adaptation during the transition from Ophiocordyceps entomopathogen to insect associate is accompanied by gene loss and intensified selection.</title>
        <authorList>
            <person name="Ward C.M."/>
            <person name="Onetto C.A."/>
            <person name="Borneman A.R."/>
        </authorList>
    </citation>
    <scope>NUCLEOTIDE SEQUENCE [LARGE SCALE GENOMIC DNA]</scope>
    <source>
        <strain evidence="13">AWRI1</strain>
        <tissue evidence="13">Single Adult Female</tissue>
    </source>
</reference>
<dbReference type="GO" id="GO:0042554">
    <property type="term" value="P:superoxide anion generation"/>
    <property type="evidence" value="ECO:0007669"/>
    <property type="project" value="TreeGrafter"/>
</dbReference>
<evidence type="ECO:0000313" key="14">
    <source>
        <dbReference type="Proteomes" id="UP001367676"/>
    </source>
</evidence>
<dbReference type="SFLD" id="SFLDG01169">
    <property type="entry name" value="NADPH_oxidase_subgroup_(NOX)"/>
    <property type="match status" value="1"/>
</dbReference>
<dbReference type="PANTHER" id="PTHR11972">
    <property type="entry name" value="NADPH OXIDASE"/>
    <property type="match status" value="1"/>
</dbReference>
<feature type="transmembrane region" description="Helical" evidence="10">
    <location>
        <begin position="280"/>
        <end position="300"/>
    </location>
</feature>
<dbReference type="GO" id="GO:0006952">
    <property type="term" value="P:defense response"/>
    <property type="evidence" value="ECO:0007669"/>
    <property type="project" value="TreeGrafter"/>
</dbReference>
<evidence type="ECO:0000256" key="6">
    <source>
        <dbReference type="ARBA" id="ARBA00022857"/>
    </source>
</evidence>
<dbReference type="FunFam" id="3.40.50.80:FF:000012">
    <property type="entry name" value="NADPH oxidase, isoform B"/>
    <property type="match status" value="1"/>
</dbReference>
<dbReference type="InterPro" id="IPR013112">
    <property type="entry name" value="FAD-bd_8"/>
</dbReference>
<accession>A0AAN9TPH9</accession>
<protein>
    <recommendedName>
        <fullName evidence="15">NADPH oxidase 5</fullName>
    </recommendedName>
</protein>
<dbReference type="Pfam" id="PF08030">
    <property type="entry name" value="NAD_binding_6"/>
    <property type="match status" value="1"/>
</dbReference>
<sequence>MFLLKTSCITDKIFRLIDKDNDGTVTPNQITEVIATLTNIKIRTGFDKDSLEWLEQLFRQTVGNEKEIRRDDFKKILITKNPFFTERVFQIFDRDNSGSISMQEFLDAMHQFAGQSPDDKIKFLFKVYDLDGDGLIQHRELQHVMRACMEENGMRFSEEQVEDLTIALFEDADSESRGAITYDALKYQLKKHDGLLENLSISIDRWLVPPKPKRKPASLFGKLIMLKPYQLTLPYIKNNYVYLSFLGVFLLINLTLFVSRAIQYSDSNYYVMFARACGQCLNFNCAFTLVLMLRHCITYLRTRGVSSFLPLDQHIYMHKLTGMFISFYSLVHTVMHLLNLVLRVVPDIRVNRDEYSVSEWLLTAKPCLYGLIGGYANPTGVVLIVILLIMFVCSQPFVRRGGSFEIFYWTHLLYIPFYALLIFHGPNFWKWLLIPGLIYLCERLHRFTVTSSKRGKTYISSGLLLPSRVTHLVIKRPPHFDFHSGDYVFVNIPAIAIYEWHPFTISSAPEQEDYMWLHIRGVGEWTNRLYDYFEKEQEKLHNLNESLPVANPQAITVTPNGSVKLANDDEELKLLKATLEGPLCGKSGHTIHGKPNHKRQEVTGYTNQSFSSLPEDFRILAAAENEVSNLKSSNDTYKRSSMKKTHDEKLHKFLLKKKTPLTKSLSMPDIENRMKKRERLLALREYMRSESEKSFDECQMKRARLQSLGLAYLSPQNKSLAQSFRYMRHKPTIIAFKTPSLENYEARIHAAANQKSNPECAAEEGRIGVKHVESSNLPPTGINYPVGKPLEIFIDGPYGAPSSHIFRAQHAVLVATGIGVTPFASILQSIMHRYWKARHTCPQCKYTWVSDIPSTVMHLRKVDFFWINRDQRSFEWFVNLLSQLEIEQAELGGAMERFLDMHMYITSALQKTDMKAVGLQLALDLLHEKEKRDLITGLKTRTNAGRPNWDKVFQQLIDQKKGKVTVFYCGPPELGRVLRVKCDQYGFSFRKEVF</sequence>
<dbReference type="InterPro" id="IPR011992">
    <property type="entry name" value="EF-hand-dom_pair"/>
</dbReference>
<feature type="transmembrane region" description="Helical" evidence="10">
    <location>
        <begin position="406"/>
        <end position="423"/>
    </location>
</feature>
<dbReference type="InterPro" id="IPR039261">
    <property type="entry name" value="FNR_nucleotide-bd"/>
</dbReference>
<dbReference type="Pfam" id="PF01794">
    <property type="entry name" value="Ferric_reduct"/>
    <property type="match status" value="1"/>
</dbReference>
<evidence type="ECO:0000256" key="3">
    <source>
        <dbReference type="ARBA" id="ARBA00022692"/>
    </source>
</evidence>
<dbReference type="GO" id="GO:0043020">
    <property type="term" value="C:NADPH oxidase complex"/>
    <property type="evidence" value="ECO:0007669"/>
    <property type="project" value="TreeGrafter"/>
</dbReference>
<proteinExistence type="predicted"/>
<keyword evidence="4" id="KW-0274">FAD</keyword>
<evidence type="ECO:0000256" key="10">
    <source>
        <dbReference type="SAM" id="Phobius"/>
    </source>
</evidence>
<evidence type="ECO:0000256" key="9">
    <source>
        <dbReference type="ARBA" id="ARBA00023136"/>
    </source>
</evidence>
<evidence type="ECO:0000256" key="2">
    <source>
        <dbReference type="ARBA" id="ARBA00022630"/>
    </source>
</evidence>
<dbReference type="SUPFAM" id="SSF52343">
    <property type="entry name" value="Ferredoxin reductase-like, C-terminal NADP-linked domain"/>
    <property type="match status" value="1"/>
</dbReference>
<dbReference type="SMART" id="SM00054">
    <property type="entry name" value="EFh"/>
    <property type="match status" value="3"/>
</dbReference>
<feature type="transmembrane region" description="Helical" evidence="10">
    <location>
        <begin position="320"/>
        <end position="345"/>
    </location>
</feature>
<keyword evidence="7 10" id="KW-1133">Transmembrane helix</keyword>
<feature type="transmembrane region" description="Helical" evidence="10">
    <location>
        <begin position="366"/>
        <end position="391"/>
    </location>
</feature>
<dbReference type="InterPro" id="IPR013130">
    <property type="entry name" value="Fe3_Rdtase_TM_dom"/>
</dbReference>
<dbReference type="Gene3D" id="3.40.50.80">
    <property type="entry name" value="Nucleotide-binding domain of ferredoxin-NADP reductase (FNR) module"/>
    <property type="match status" value="1"/>
</dbReference>
<dbReference type="SUPFAM" id="SSF47473">
    <property type="entry name" value="EF-hand"/>
    <property type="match status" value="1"/>
</dbReference>
<dbReference type="InterPro" id="IPR017938">
    <property type="entry name" value="Riboflavin_synthase-like_b-brl"/>
</dbReference>
<keyword evidence="2" id="KW-0285">Flavoprotein</keyword>
<keyword evidence="3 10" id="KW-0812">Transmembrane</keyword>
<evidence type="ECO:0008006" key="15">
    <source>
        <dbReference type="Google" id="ProtNLM"/>
    </source>
</evidence>
<dbReference type="SUPFAM" id="SSF63380">
    <property type="entry name" value="Riboflavin synthase domain-like"/>
    <property type="match status" value="1"/>
</dbReference>
<feature type="domain" description="EF-hand" evidence="11">
    <location>
        <begin position="116"/>
        <end position="151"/>
    </location>
</feature>
<dbReference type="Pfam" id="PF13499">
    <property type="entry name" value="EF-hand_7"/>
    <property type="match status" value="1"/>
</dbReference>
<evidence type="ECO:0000256" key="5">
    <source>
        <dbReference type="ARBA" id="ARBA00022837"/>
    </source>
</evidence>
<comment type="caution">
    <text evidence="13">The sequence shown here is derived from an EMBL/GenBank/DDBJ whole genome shotgun (WGS) entry which is preliminary data.</text>
</comment>
<dbReference type="CDD" id="cd00051">
    <property type="entry name" value="EFh"/>
    <property type="match status" value="2"/>
</dbReference>
<dbReference type="FunFam" id="1.10.238.10:FF:000258">
    <property type="entry name" value="NADPH oxidase, isoform B"/>
    <property type="match status" value="1"/>
</dbReference>
<comment type="subcellular location">
    <subcellularLocation>
        <location evidence="1">Membrane</location>
        <topology evidence="1">Multi-pass membrane protein</topology>
    </subcellularLocation>
</comment>
<dbReference type="EMBL" id="JBBCAQ010000010">
    <property type="protein sequence ID" value="KAK7601482.1"/>
    <property type="molecule type" value="Genomic_DNA"/>
</dbReference>
<dbReference type="CDD" id="cd06186">
    <property type="entry name" value="NOX_Duox_like_FAD_NADP"/>
    <property type="match status" value="2"/>
</dbReference>
<keyword evidence="5" id="KW-0106">Calcium</keyword>
<feature type="transmembrane region" description="Helical" evidence="10">
    <location>
        <begin position="240"/>
        <end position="259"/>
    </location>
</feature>
<keyword evidence="8" id="KW-0560">Oxidoreductase</keyword>
<feature type="domain" description="FAD-binding FR-type" evidence="12">
    <location>
        <begin position="442"/>
        <end position="566"/>
    </location>
</feature>
<evidence type="ECO:0000256" key="7">
    <source>
        <dbReference type="ARBA" id="ARBA00022989"/>
    </source>
</evidence>
<keyword evidence="6" id="KW-0521">NADP</keyword>
<evidence type="ECO:0000313" key="13">
    <source>
        <dbReference type="EMBL" id="KAK7601482.1"/>
    </source>
</evidence>
<keyword evidence="9 10" id="KW-0472">Membrane</keyword>
<dbReference type="Gene3D" id="2.40.30.10">
    <property type="entry name" value="Translation factors"/>
    <property type="match status" value="1"/>
</dbReference>
<evidence type="ECO:0000256" key="1">
    <source>
        <dbReference type="ARBA" id="ARBA00004141"/>
    </source>
</evidence>
<dbReference type="PROSITE" id="PS00018">
    <property type="entry name" value="EF_HAND_1"/>
    <property type="match status" value="2"/>
</dbReference>
<name>A0AAN9TPH9_9HEMI</name>
<feature type="domain" description="EF-hand" evidence="11">
    <location>
        <begin position="11"/>
        <end position="40"/>
    </location>
</feature>
<evidence type="ECO:0000259" key="11">
    <source>
        <dbReference type="PROSITE" id="PS50222"/>
    </source>
</evidence>
<dbReference type="InterPro" id="IPR017927">
    <property type="entry name" value="FAD-bd_FR_type"/>
</dbReference>
<organism evidence="13 14">
    <name type="scientific">Parthenolecanium corni</name>
    <dbReference type="NCBI Taxonomy" id="536013"/>
    <lineage>
        <taxon>Eukaryota</taxon>
        <taxon>Metazoa</taxon>
        <taxon>Ecdysozoa</taxon>
        <taxon>Arthropoda</taxon>
        <taxon>Hexapoda</taxon>
        <taxon>Insecta</taxon>
        <taxon>Pterygota</taxon>
        <taxon>Neoptera</taxon>
        <taxon>Paraneoptera</taxon>
        <taxon>Hemiptera</taxon>
        <taxon>Sternorrhyncha</taxon>
        <taxon>Coccoidea</taxon>
        <taxon>Coccidae</taxon>
        <taxon>Parthenolecanium</taxon>
    </lineage>
</organism>
<dbReference type="PROSITE" id="PS51384">
    <property type="entry name" value="FAD_FR"/>
    <property type="match status" value="1"/>
</dbReference>
<dbReference type="Pfam" id="PF08022">
    <property type="entry name" value="FAD_binding_8"/>
    <property type="match status" value="1"/>
</dbReference>
<dbReference type="FunFam" id="2.40.30.10:FF:000056">
    <property type="entry name" value="NADPH oxidase 5"/>
    <property type="match status" value="1"/>
</dbReference>
<dbReference type="InterPro" id="IPR013121">
    <property type="entry name" value="Fe_red_NAD-bd_6"/>
</dbReference>
<evidence type="ECO:0000256" key="4">
    <source>
        <dbReference type="ARBA" id="ARBA00022827"/>
    </source>
</evidence>
<dbReference type="GO" id="GO:0016175">
    <property type="term" value="F:superoxide-generating NAD(P)H oxidase activity"/>
    <property type="evidence" value="ECO:0007669"/>
    <property type="project" value="TreeGrafter"/>
</dbReference>
<dbReference type="PANTHER" id="PTHR11972:SF58">
    <property type="entry name" value="NADPH OXIDASE 5"/>
    <property type="match status" value="1"/>
</dbReference>
<dbReference type="GO" id="GO:0005509">
    <property type="term" value="F:calcium ion binding"/>
    <property type="evidence" value="ECO:0007669"/>
    <property type="project" value="InterPro"/>
</dbReference>
<dbReference type="Pfam" id="PF13202">
    <property type="entry name" value="EF-hand_5"/>
    <property type="match status" value="1"/>
</dbReference>